<dbReference type="Proteomes" id="UP000290037">
    <property type="component" value="Unassembled WGS sequence"/>
</dbReference>
<gene>
    <name evidence="2" type="ORF">DSM01_1692</name>
    <name evidence="3" type="ORF">SAMN04487999_2416</name>
</gene>
<dbReference type="EMBL" id="FQXT01000004">
    <property type="protein sequence ID" value="SHI16176.1"/>
    <property type="molecule type" value="Genomic_DNA"/>
</dbReference>
<dbReference type="Pfam" id="PF20311">
    <property type="entry name" value="DUF6607"/>
    <property type="match status" value="1"/>
</dbReference>
<keyword evidence="1" id="KW-0732">Signal</keyword>
<evidence type="ECO:0000313" key="4">
    <source>
        <dbReference type="Proteomes" id="UP000184240"/>
    </source>
</evidence>
<proteinExistence type="predicted"/>
<evidence type="ECO:0000313" key="3">
    <source>
        <dbReference type="EMBL" id="SHI16176.1"/>
    </source>
</evidence>
<dbReference type="STRING" id="573501.SAMN04487999_2416"/>
<accession>A0A1M5YVR9</accession>
<dbReference type="EMBL" id="QOVN01000003">
    <property type="protein sequence ID" value="RXG29590.1"/>
    <property type="molecule type" value="Genomic_DNA"/>
</dbReference>
<feature type="chain" id="PRO_5009915354" description="Secreted protein" evidence="1">
    <location>
        <begin position="30"/>
        <end position="305"/>
    </location>
</feature>
<name>A0A1M5YVR9_9FLAO</name>
<evidence type="ECO:0008006" key="6">
    <source>
        <dbReference type="Google" id="ProtNLM"/>
    </source>
</evidence>
<keyword evidence="5" id="KW-1185">Reference proteome</keyword>
<dbReference type="AlphaFoldDB" id="A0A1M5YVR9"/>
<reference evidence="3" key="2">
    <citation type="submission" date="2016-11" db="EMBL/GenBank/DDBJ databases">
        <authorList>
            <person name="Jaros S."/>
            <person name="Januszkiewicz K."/>
            <person name="Wedrychowicz H."/>
        </authorList>
    </citation>
    <scope>NUCLEOTIDE SEQUENCE [LARGE SCALE GENOMIC DNA]</scope>
    <source>
        <strain evidence="3">DSM 19859</strain>
    </source>
</reference>
<organism evidence="3 4">
    <name type="scientific">Leeuwenhoekiella palythoae</name>
    <dbReference type="NCBI Taxonomy" id="573501"/>
    <lineage>
        <taxon>Bacteria</taxon>
        <taxon>Pseudomonadati</taxon>
        <taxon>Bacteroidota</taxon>
        <taxon>Flavobacteriia</taxon>
        <taxon>Flavobacteriales</taxon>
        <taxon>Flavobacteriaceae</taxon>
        <taxon>Leeuwenhoekiella</taxon>
    </lineage>
</organism>
<reference evidence="2 5" key="3">
    <citation type="submission" date="2018-07" db="EMBL/GenBank/DDBJ databases">
        <title>Leeuwenhoekiella genomics.</title>
        <authorList>
            <person name="Tahon G."/>
            <person name="Willems A."/>
        </authorList>
    </citation>
    <scope>NUCLEOTIDE SEQUENCE [LARGE SCALE GENOMIC DNA]</scope>
    <source>
        <strain evidence="2 5">LMG 24856</strain>
    </source>
</reference>
<dbReference type="Proteomes" id="UP000184240">
    <property type="component" value="Unassembled WGS sequence"/>
</dbReference>
<feature type="signal peptide" evidence="1">
    <location>
        <begin position="1"/>
        <end position="29"/>
    </location>
</feature>
<dbReference type="InterPro" id="IPR046715">
    <property type="entry name" value="DUF6607"/>
</dbReference>
<evidence type="ECO:0000313" key="5">
    <source>
        <dbReference type="Proteomes" id="UP000290037"/>
    </source>
</evidence>
<reference evidence="4" key="1">
    <citation type="submission" date="2016-11" db="EMBL/GenBank/DDBJ databases">
        <authorList>
            <person name="Varghese N."/>
            <person name="Submissions S."/>
        </authorList>
    </citation>
    <scope>NUCLEOTIDE SEQUENCE [LARGE SCALE GENOMIC DNA]</scope>
    <source>
        <strain evidence="4">DSM 19859</strain>
    </source>
</reference>
<evidence type="ECO:0000256" key="1">
    <source>
        <dbReference type="SAM" id="SignalP"/>
    </source>
</evidence>
<sequence>MNFLKLINYMKPILLVSAGLILSTFSAQAQSKKDLDRQAIKDMCGCYEVTFKYAETFSPDGNYEKHDDYTASALEWGQLVEDAENKISIQHLLVIQDTMVIKHWRQDWTFEDQDLFFYDANNTWDIVKKDASDVKGQWAQKVYQVDDSPRYSGSATWVHVDGKKVWQNTTPAPLPRREYTKRRDYNIMERNNQVAITDYGWLHEQDNKKVLHAEDADDRIIAEEKGYNIYEQVADERCAAAQAWWKENEALWAKVRKEWDAVFASNDRLKLKDKVDGQRLYSVMFALEPDATSADIKKVITDFIE</sequence>
<protein>
    <recommendedName>
        <fullName evidence="6">Secreted protein</fullName>
    </recommendedName>
</protein>
<evidence type="ECO:0000313" key="2">
    <source>
        <dbReference type="EMBL" id="RXG29590.1"/>
    </source>
</evidence>